<proteinExistence type="predicted"/>
<evidence type="ECO:0000313" key="3">
    <source>
        <dbReference type="Proteomes" id="UP000403266"/>
    </source>
</evidence>
<sequence>MIAPKAKPGKCLKRGGAARIVPTMDTLRSILSRRPRYAGKAMACVNVACFLVRRRNRCGRAGATQDSGASMTAILQLPAWLGAILAMLLAIAASALPFVLLRLRMGDELPTKARDVAETVAVRIGTVHSLILALVFAEAQSTHTNLQQEVSKELTTIEHIALELNQWNGQEGKVLRSQLAAYVTAVLQNEWQASANLRGSREARRAYNTLDIGILDLRAETPQQQSLRARMIMNMDDLQDHRKARLSLAHRGLPSLFWWMALTGFAIIVGFFLIFPANLVHIAILSVYGAYTGLALYFILALSHPYAGPASIDTSPYEMVLEDDLKGS</sequence>
<organism evidence="2 3">
    <name type="scientific">Microvirga tunisiensis</name>
    <dbReference type="NCBI Taxonomy" id="2108360"/>
    <lineage>
        <taxon>Bacteria</taxon>
        <taxon>Pseudomonadati</taxon>
        <taxon>Pseudomonadota</taxon>
        <taxon>Alphaproteobacteria</taxon>
        <taxon>Hyphomicrobiales</taxon>
        <taxon>Methylobacteriaceae</taxon>
        <taxon>Microvirga</taxon>
    </lineage>
</organism>
<dbReference type="InterPro" id="IPR025333">
    <property type="entry name" value="DUF4239"/>
</dbReference>
<name>A0A5N7MQV8_9HYPH</name>
<evidence type="ECO:0000256" key="1">
    <source>
        <dbReference type="SAM" id="Phobius"/>
    </source>
</evidence>
<keyword evidence="1" id="KW-0812">Transmembrane</keyword>
<dbReference type="EMBL" id="VOSK01000219">
    <property type="protein sequence ID" value="MPR29333.1"/>
    <property type="molecule type" value="Genomic_DNA"/>
</dbReference>
<accession>A0A5N7MQV8</accession>
<dbReference type="Proteomes" id="UP000403266">
    <property type="component" value="Unassembled WGS sequence"/>
</dbReference>
<reference evidence="2 3" key="1">
    <citation type="journal article" date="2019" name="Syst. Appl. Microbiol.">
        <title>Microvirga tunisiensis sp. nov., a root nodule symbiotic bacterium isolated from Lupinus micranthus and L. luteus grown in Northern Tunisia.</title>
        <authorList>
            <person name="Msaddak A."/>
            <person name="Rejili M."/>
            <person name="Duran D."/>
            <person name="Mars M."/>
            <person name="Palacios J.M."/>
            <person name="Ruiz-Argueso T."/>
            <person name="Rey L."/>
            <person name="Imperial J."/>
        </authorList>
    </citation>
    <scope>NUCLEOTIDE SEQUENCE [LARGE SCALE GENOMIC DNA]</scope>
    <source>
        <strain evidence="2 3">Lmie10</strain>
    </source>
</reference>
<feature type="transmembrane region" description="Helical" evidence="1">
    <location>
        <begin position="281"/>
        <end position="302"/>
    </location>
</feature>
<comment type="caution">
    <text evidence="2">The sequence shown here is derived from an EMBL/GenBank/DDBJ whole genome shotgun (WGS) entry which is preliminary data.</text>
</comment>
<feature type="transmembrane region" description="Helical" evidence="1">
    <location>
        <begin position="256"/>
        <end position="275"/>
    </location>
</feature>
<keyword evidence="1" id="KW-1133">Transmembrane helix</keyword>
<evidence type="ECO:0000313" key="2">
    <source>
        <dbReference type="EMBL" id="MPR29333.1"/>
    </source>
</evidence>
<keyword evidence="1" id="KW-0472">Membrane</keyword>
<keyword evidence="3" id="KW-1185">Reference proteome</keyword>
<dbReference type="Pfam" id="PF14023">
    <property type="entry name" value="Bestrophin-like"/>
    <property type="match status" value="1"/>
</dbReference>
<dbReference type="OrthoDB" id="8016862at2"/>
<gene>
    <name evidence="2" type="ORF">FS320_30600</name>
</gene>
<dbReference type="AlphaFoldDB" id="A0A5N7MQV8"/>
<protein>
    <submittedName>
        <fullName evidence="2">DUF4239 domain-containing protein</fullName>
    </submittedName>
</protein>
<feature type="transmembrane region" description="Helical" evidence="1">
    <location>
        <begin position="79"/>
        <end position="100"/>
    </location>
</feature>